<proteinExistence type="predicted"/>
<organism evidence="3 4">
    <name type="scientific">Orlajensenia flava</name>
    <dbReference type="NCBI Taxonomy" id="2565934"/>
    <lineage>
        <taxon>Bacteria</taxon>
        <taxon>Bacillati</taxon>
        <taxon>Actinomycetota</taxon>
        <taxon>Actinomycetes</taxon>
        <taxon>Micrococcales</taxon>
        <taxon>Microbacteriaceae</taxon>
        <taxon>Orlajensenia</taxon>
    </lineage>
</organism>
<keyword evidence="4" id="KW-1185">Reference proteome</keyword>
<evidence type="ECO:0000313" key="4">
    <source>
        <dbReference type="Proteomes" id="UP000307380"/>
    </source>
</evidence>
<dbReference type="AlphaFoldDB" id="A0A4S4G0X3"/>
<gene>
    <name evidence="3" type="ORF">E6C70_01365</name>
</gene>
<protein>
    <submittedName>
        <fullName evidence="3">DUF4245 domain-containing protein</fullName>
    </submittedName>
</protein>
<dbReference type="OrthoDB" id="4801970at2"/>
<dbReference type="Pfam" id="PF14030">
    <property type="entry name" value="DUF4245"/>
    <property type="match status" value="1"/>
</dbReference>
<comment type="caution">
    <text evidence="3">The sequence shown here is derived from an EMBL/GenBank/DDBJ whole genome shotgun (WGS) entry which is preliminary data.</text>
</comment>
<dbReference type="EMBL" id="SSSN01000002">
    <property type="protein sequence ID" value="THG36301.1"/>
    <property type="molecule type" value="Genomic_DNA"/>
</dbReference>
<name>A0A4S4G0X3_9MICO</name>
<feature type="compositionally biased region" description="Basic and acidic residues" evidence="1">
    <location>
        <begin position="14"/>
        <end position="31"/>
    </location>
</feature>
<feature type="region of interest" description="Disordered" evidence="1">
    <location>
        <begin position="1"/>
        <end position="32"/>
    </location>
</feature>
<reference evidence="3 4" key="1">
    <citation type="submission" date="2019-04" db="EMBL/GenBank/DDBJ databases">
        <authorList>
            <person name="Jiang L."/>
        </authorList>
    </citation>
    <scope>NUCLEOTIDE SEQUENCE [LARGE SCALE GENOMIC DNA]</scope>
    <source>
        <strain evidence="3 4">YIM 131861</strain>
    </source>
</reference>
<keyword evidence="2" id="KW-0812">Transmembrane</keyword>
<keyword evidence="2" id="KW-1133">Transmembrane helix</keyword>
<evidence type="ECO:0000256" key="1">
    <source>
        <dbReference type="SAM" id="MobiDB-lite"/>
    </source>
</evidence>
<keyword evidence="2" id="KW-0472">Membrane</keyword>
<dbReference type="RefSeq" id="WP_136421680.1">
    <property type="nucleotide sequence ID" value="NZ_SSSN01000002.1"/>
</dbReference>
<feature type="transmembrane region" description="Helical" evidence="2">
    <location>
        <begin position="41"/>
        <end position="60"/>
    </location>
</feature>
<accession>A0A4S4G0X3</accession>
<sequence>MAQREPQRVVAELGRPETADETADRKAESSRLHRIRQTPNNLVLSLLATLAAVIVLVLLVPRGDTTIDKTVDYHSVAADAQRSLPTTLADPKLPSGWRSNAAEYRTGAADKVDAWYIGFLTPENEFIGMSQAFGANDVWIAKQLHNTLADGSVTIDGVQWTVYDNRDTDADVGNAKYALVTQTPVSTWLLAGSASPAEFRQLASSLTPTITAETEKR</sequence>
<dbReference type="Proteomes" id="UP000307380">
    <property type="component" value="Unassembled WGS sequence"/>
</dbReference>
<evidence type="ECO:0000256" key="2">
    <source>
        <dbReference type="SAM" id="Phobius"/>
    </source>
</evidence>
<evidence type="ECO:0000313" key="3">
    <source>
        <dbReference type="EMBL" id="THG36301.1"/>
    </source>
</evidence>
<dbReference type="InterPro" id="IPR025339">
    <property type="entry name" value="DUF4245"/>
</dbReference>